<dbReference type="STRING" id="2017.SAMN05444320_1226"/>
<gene>
    <name evidence="5" type="ORF">SAMN05444320_1226</name>
</gene>
<feature type="compositionally biased region" description="Pro residues" evidence="4">
    <location>
        <begin position="491"/>
        <end position="502"/>
    </location>
</feature>
<dbReference type="Proteomes" id="UP000184501">
    <property type="component" value="Unassembled WGS sequence"/>
</dbReference>
<evidence type="ECO:0000256" key="4">
    <source>
        <dbReference type="SAM" id="MobiDB-lite"/>
    </source>
</evidence>
<sequence length="510" mass="52348">MPYVLGVDVGTARTTAAVCRLDSPPDGGGQPVRLGAAATAVPTALHLSPDGTALVGEDAEERAPAEPALIARGFPRRVGDPEPMVVGGEPYLAEVLTAVLVRWVADQVAEQEGGPARHVALTHPGDWGAHRRQVVLGELRAAGLTEVTLVPRPVAVAEQHAVRDPGAAALAVLVVNSDDVDCALVRRTEDGGFDLAGRADRLPGVGGDHLADLVLGRVRAELGRHLDGLDHGDPRIRHALWRLRADCAHAAEALAGAPEAVVPVRLPTVATHVRVSRAAVEDLARPAWEHVADALARVARSTADARPPEAAVLAGEAARAPRVASLVGSALRCRVAVDQDPGTVLARGAAVAARWLVDGRPRPPARPPVAPPAPPAERTSVLEPAVSAPVVLHPVDDRLDDLGEPPPRPPVAVIPIELPRRRSLLERVPGVRADRIGKPGVVAAAVVLLLMGGAALTFGFPGDATPPPGAGAGPAASVGPATSTATGTPTAPSPSSRPPSSKPQPAKDGR</sequence>
<feature type="region of interest" description="Disordered" evidence="4">
    <location>
        <begin position="465"/>
        <end position="510"/>
    </location>
</feature>
<dbReference type="AlphaFoldDB" id="A0A1M5Q7T1"/>
<name>A0A1M5Q7T1_STRHI</name>
<dbReference type="Gene3D" id="3.90.640.10">
    <property type="entry name" value="Actin, Chain A, domain 4"/>
    <property type="match status" value="1"/>
</dbReference>
<proteinExistence type="predicted"/>
<organism evidence="5 6">
    <name type="scientific">Streptoalloteichus hindustanus</name>
    <dbReference type="NCBI Taxonomy" id="2017"/>
    <lineage>
        <taxon>Bacteria</taxon>
        <taxon>Bacillati</taxon>
        <taxon>Actinomycetota</taxon>
        <taxon>Actinomycetes</taxon>
        <taxon>Pseudonocardiales</taxon>
        <taxon>Pseudonocardiaceae</taxon>
        <taxon>Streptoalloteichus</taxon>
    </lineage>
</organism>
<evidence type="ECO:0000313" key="5">
    <source>
        <dbReference type="EMBL" id="SHH09523.1"/>
    </source>
</evidence>
<accession>A0A1M5Q7T1</accession>
<dbReference type="EMBL" id="FQVN01000022">
    <property type="protein sequence ID" value="SHH09523.1"/>
    <property type="molecule type" value="Genomic_DNA"/>
</dbReference>
<dbReference type="Gene3D" id="3.30.420.40">
    <property type="match status" value="2"/>
</dbReference>
<feature type="compositionally biased region" description="Low complexity" evidence="4">
    <location>
        <begin position="473"/>
        <end position="490"/>
    </location>
</feature>
<dbReference type="SUPFAM" id="SSF53067">
    <property type="entry name" value="Actin-like ATPase domain"/>
    <property type="match status" value="2"/>
</dbReference>
<dbReference type="InterPro" id="IPR043129">
    <property type="entry name" value="ATPase_NBD"/>
</dbReference>
<dbReference type="RefSeq" id="WP_073490093.1">
    <property type="nucleotide sequence ID" value="NZ_FQVN01000022.1"/>
</dbReference>
<dbReference type="OrthoDB" id="9766019at2"/>
<evidence type="ECO:0000256" key="2">
    <source>
        <dbReference type="ARBA" id="ARBA00022840"/>
    </source>
</evidence>
<dbReference type="GO" id="GO:0140662">
    <property type="term" value="F:ATP-dependent protein folding chaperone"/>
    <property type="evidence" value="ECO:0007669"/>
    <property type="project" value="InterPro"/>
</dbReference>
<protein>
    <submittedName>
        <fullName evidence="5">Hsp70 protein</fullName>
    </submittedName>
</protein>
<evidence type="ECO:0000256" key="3">
    <source>
        <dbReference type="ARBA" id="ARBA00023186"/>
    </source>
</evidence>
<evidence type="ECO:0000313" key="6">
    <source>
        <dbReference type="Proteomes" id="UP000184501"/>
    </source>
</evidence>
<keyword evidence="1" id="KW-0547">Nucleotide-binding</keyword>
<keyword evidence="6" id="KW-1185">Reference proteome</keyword>
<dbReference type="InterPro" id="IPR013126">
    <property type="entry name" value="Hsp_70_fam"/>
</dbReference>
<reference evidence="5 6" key="1">
    <citation type="submission" date="2016-11" db="EMBL/GenBank/DDBJ databases">
        <authorList>
            <person name="Jaros S."/>
            <person name="Januszkiewicz K."/>
            <person name="Wedrychowicz H."/>
        </authorList>
    </citation>
    <scope>NUCLEOTIDE SEQUENCE [LARGE SCALE GENOMIC DNA]</scope>
    <source>
        <strain evidence="5 6">DSM 44523</strain>
    </source>
</reference>
<dbReference type="GO" id="GO:0005524">
    <property type="term" value="F:ATP binding"/>
    <property type="evidence" value="ECO:0007669"/>
    <property type="project" value="UniProtKB-KW"/>
</dbReference>
<keyword evidence="2" id="KW-0067">ATP-binding</keyword>
<dbReference type="Pfam" id="PF00012">
    <property type="entry name" value="HSP70"/>
    <property type="match status" value="1"/>
</dbReference>
<evidence type="ECO:0000256" key="1">
    <source>
        <dbReference type="ARBA" id="ARBA00022741"/>
    </source>
</evidence>
<keyword evidence="3" id="KW-0143">Chaperone</keyword>